<dbReference type="PANTHER" id="PTHR30620">
    <property type="entry name" value="PERIPLASMIC BETA-GLUCOSIDASE-RELATED"/>
    <property type="match status" value="1"/>
</dbReference>
<dbReference type="InterPro" id="IPR026891">
    <property type="entry name" value="Fn3-like"/>
</dbReference>
<dbReference type="InterPro" id="IPR036962">
    <property type="entry name" value="Glyco_hydro_3_N_sf"/>
</dbReference>
<evidence type="ECO:0000256" key="8">
    <source>
        <dbReference type="ARBA" id="ARBA00023326"/>
    </source>
</evidence>
<dbReference type="HOGENOM" id="CLU_243775_0_0_1"/>
<evidence type="ECO:0000259" key="11">
    <source>
        <dbReference type="SMART" id="SM01217"/>
    </source>
</evidence>
<evidence type="ECO:0000256" key="3">
    <source>
        <dbReference type="ARBA" id="ARBA00012744"/>
    </source>
</evidence>
<dbReference type="InterPro" id="IPR013783">
    <property type="entry name" value="Ig-like_fold"/>
</dbReference>
<feature type="signal peptide" evidence="10">
    <location>
        <begin position="1"/>
        <end position="20"/>
    </location>
</feature>
<dbReference type="InterPro" id="IPR051915">
    <property type="entry name" value="Cellulose_Degrad_GH3"/>
</dbReference>
<dbReference type="InParanoid" id="Q0TY71"/>
<dbReference type="Gene3D" id="3.20.20.300">
    <property type="entry name" value="Glycoside hydrolase, family 3, N-terminal domain"/>
    <property type="match status" value="2"/>
</dbReference>
<gene>
    <name evidence="12" type="ORF">SNOG_15694</name>
</gene>
<organism evidence="12 13">
    <name type="scientific">Phaeosphaeria nodorum (strain SN15 / ATCC MYA-4574 / FGSC 10173)</name>
    <name type="common">Glume blotch fungus</name>
    <name type="synonym">Parastagonospora nodorum</name>
    <dbReference type="NCBI Taxonomy" id="321614"/>
    <lineage>
        <taxon>Eukaryota</taxon>
        <taxon>Fungi</taxon>
        <taxon>Dikarya</taxon>
        <taxon>Ascomycota</taxon>
        <taxon>Pezizomycotina</taxon>
        <taxon>Dothideomycetes</taxon>
        <taxon>Pleosporomycetidae</taxon>
        <taxon>Pleosporales</taxon>
        <taxon>Pleosporineae</taxon>
        <taxon>Phaeosphaeriaceae</taxon>
        <taxon>Parastagonospora</taxon>
    </lineage>
</organism>
<dbReference type="PRINTS" id="PR00133">
    <property type="entry name" value="GLHYDRLASE3"/>
</dbReference>
<accession>Q0TY71</accession>
<keyword evidence="10" id="KW-0732">Signal</keyword>
<keyword evidence="4" id="KW-0378">Hydrolase</keyword>
<dbReference type="SUPFAM" id="SSF52279">
    <property type="entry name" value="Beta-D-glucan exohydrolase, C-terminal domain"/>
    <property type="match status" value="1"/>
</dbReference>
<feature type="region of interest" description="Disordered" evidence="9">
    <location>
        <begin position="1595"/>
        <end position="1614"/>
    </location>
</feature>
<feature type="chain" id="PRO_5004177155" description="beta-glucosidase" evidence="10">
    <location>
        <begin position="21"/>
        <end position="1614"/>
    </location>
</feature>
<dbReference type="GO" id="GO:0008422">
    <property type="term" value="F:beta-glucosidase activity"/>
    <property type="evidence" value="ECO:0000318"/>
    <property type="project" value="GO_Central"/>
</dbReference>
<dbReference type="VEuPathDB" id="FungiDB:JI435_309420"/>
<proteinExistence type="inferred from homology"/>
<dbReference type="InterPro" id="IPR002772">
    <property type="entry name" value="Glyco_hydro_3_C"/>
</dbReference>
<keyword evidence="8" id="KW-0624">Polysaccharide degradation</keyword>
<reference evidence="13" key="1">
    <citation type="journal article" date="2007" name="Plant Cell">
        <title>Dothideomycete-plant interactions illuminated by genome sequencing and EST analysis of the wheat pathogen Stagonospora nodorum.</title>
        <authorList>
            <person name="Hane J.K."/>
            <person name="Lowe R.G."/>
            <person name="Solomon P.S."/>
            <person name="Tan K.C."/>
            <person name="Schoch C.L."/>
            <person name="Spatafora J.W."/>
            <person name="Crous P.W."/>
            <person name="Kodira C."/>
            <person name="Birren B.W."/>
            <person name="Galagan J.E."/>
            <person name="Torriani S.F."/>
            <person name="McDonald B.A."/>
            <person name="Oliver R.P."/>
        </authorList>
    </citation>
    <scope>NUCLEOTIDE SEQUENCE [LARGE SCALE GENOMIC DNA]</scope>
    <source>
        <strain evidence="13">SN15 / ATCC MYA-4574 / FGSC 10173</strain>
    </source>
</reference>
<dbReference type="EMBL" id="CH445363">
    <property type="protein sequence ID" value="EAT77069.2"/>
    <property type="molecule type" value="Genomic_DNA"/>
</dbReference>
<dbReference type="FunFam" id="3.40.50.1700:FF:000009">
    <property type="entry name" value="Periplasmic beta-glucosidase"/>
    <property type="match status" value="1"/>
</dbReference>
<dbReference type="SUPFAM" id="SSF51445">
    <property type="entry name" value="(Trans)glycosidases"/>
    <property type="match status" value="1"/>
</dbReference>
<dbReference type="InterPro" id="IPR001764">
    <property type="entry name" value="Glyco_hydro_3_N"/>
</dbReference>
<evidence type="ECO:0000256" key="10">
    <source>
        <dbReference type="SAM" id="SignalP"/>
    </source>
</evidence>
<evidence type="ECO:0000256" key="1">
    <source>
        <dbReference type="ARBA" id="ARBA00000448"/>
    </source>
</evidence>
<protein>
    <recommendedName>
        <fullName evidence="3">beta-glucosidase</fullName>
        <ecNumber evidence="3">3.2.1.21</ecNumber>
    </recommendedName>
</protein>
<dbReference type="Pfam" id="PF01915">
    <property type="entry name" value="Glyco_hydro_3_C"/>
    <property type="match status" value="1"/>
</dbReference>
<dbReference type="SMART" id="SM01217">
    <property type="entry name" value="Fn3_like"/>
    <property type="match status" value="1"/>
</dbReference>
<evidence type="ECO:0000256" key="2">
    <source>
        <dbReference type="ARBA" id="ARBA00005336"/>
    </source>
</evidence>
<dbReference type="PANTHER" id="PTHR30620:SF117">
    <property type="entry name" value="BETA-1,4-XYLOSIDASE (EUROFUNG)"/>
    <property type="match status" value="1"/>
</dbReference>
<dbReference type="KEGG" id="pno:SNOG_15694"/>
<dbReference type="FunFam" id="2.60.40.10:FF:000495">
    <property type="entry name" value="Periplasmic beta-glucosidase"/>
    <property type="match status" value="1"/>
</dbReference>
<dbReference type="GO" id="GO:0009251">
    <property type="term" value="P:glucan catabolic process"/>
    <property type="evidence" value="ECO:0000318"/>
    <property type="project" value="GO_Central"/>
</dbReference>
<dbReference type="eggNOG" id="ENOG502QQ55">
    <property type="taxonomic scope" value="Eukaryota"/>
</dbReference>
<keyword evidence="7" id="KW-0326">Glycosidase</keyword>
<dbReference type="GeneID" id="5982764"/>
<comment type="catalytic activity">
    <reaction evidence="1">
        <text>Hydrolysis of terminal, non-reducing beta-D-glucosyl residues with release of beta-D-glucose.</text>
        <dbReference type="EC" id="3.2.1.21"/>
    </reaction>
</comment>
<dbReference type="InterPro" id="IPR017853">
    <property type="entry name" value="GH"/>
</dbReference>
<dbReference type="Gene3D" id="2.60.40.10">
    <property type="entry name" value="Immunoglobulins"/>
    <property type="match status" value="1"/>
</dbReference>
<evidence type="ECO:0000256" key="4">
    <source>
        <dbReference type="ARBA" id="ARBA00022801"/>
    </source>
</evidence>
<evidence type="ECO:0000313" key="12">
    <source>
        <dbReference type="EMBL" id="EAT77069.2"/>
    </source>
</evidence>
<evidence type="ECO:0000256" key="9">
    <source>
        <dbReference type="SAM" id="MobiDB-lite"/>
    </source>
</evidence>
<dbReference type="Pfam" id="PF14310">
    <property type="entry name" value="Fn3-like"/>
    <property type="match status" value="1"/>
</dbReference>
<dbReference type="Proteomes" id="UP000001055">
    <property type="component" value="Unassembled WGS sequence"/>
</dbReference>
<dbReference type="EC" id="3.2.1.21" evidence="3"/>
<sequence length="1614" mass="178827">MLSIKTAFLLGNLFYLPSSAYDLVRRQQAANATYKDPSASVDDRVADLLSRMTIEEKTAQLIQGDISNWMNTTTKAFNDTGLEWNFRARAGQFYVGYAMPPEWISEGTKRAQDYLVHNTTLGIPALVQTEGIHGVLYGNATIFNSPIAHACSWDPELIHDMAVAIGKESQAHGINQIFAPVADLARELRFGRVEETYGEDGFLAGEMSYEYVKGIQSLNVSATVKHFAGFSAPEQGLNTGPVHGGERELRTTWLPSFKPDGHLQETILRDEWGYKYFVTSDAGATDRLCCAFKLCQCKTATKPIDKEAVTLMTLPNGNDVEMGGGSYNFETIPKLVKDGKLDIEVVDRAVSRQLRAKFAMGLFENPYQGLPPNATKSVVHTEEHVKLARTIEADSIVLLENKKKILPLSKSSKIAVIGPMANITNLGDYVVYRSQYNPTNVTPLQGIQQATNGTVTYAQGCERWSNDQSGFPAAVSAAEAADVAVVVVGTWSRDQNELWQGLNATTGEHVDVASLNLVGAMGPLVQAIIETGKPTIVVYSSGKPITEPWISENAAALLQQFYPGEQGGNGLADVLFGDVSPSGKLAVSFPHDVGTLPVYYDYLNSGRSTDAGAVMTNGTLKFGHQYVLNTPQPLYEFGYGLSYANFTYSNVTLSKTEVSPDDTITATVSVTNTSPVDGKEVVQVYIQDVLASIVVPNMELKGFKKVSVKAGETVEAKIELNVGNWGLWDRKMQYVVEKGEFVVHVGASSKNLRGNATVTVPRANILGVVLKAHSPRIGASALGLRILAPSQSSTSTSTPQLLFPLSLRISVLSIMDSSSLSEGERIAYEEDDGRFDVTIEDDDLQEIVHSKKLHLAVNPKYGQDSKSTLTCNRRDGIMKKNSMSHATFRANLEVKKEPGLIEICSYRSQGHANDKKLLGFIRFKYDKATLAGVLTISNFDARLQLWHFMFGGTTKDKDTTQTGQHGEGMKMAILIFRKHPNNHTMRIEASGFSWAFNFDGQRQLVCNLTRIGKERIRKEKLAVHGQPRTTDARCWSDVSIVIGEPRLQVDGTGMQVRSNKKILLSDFEQWLEICLDFKNPKTVPTKTGELILDGDCANKLYLQGIHLSSSSNAPKSYRFGYNFFQGYTDRERRVIGHDGKKWSEPSLVNAIWAEVLDTKKEEYIDIYTNMMLESTDKVADVTLAVNGYWLPREVICKVWKQMRSMNVGEDGRPAFYHAPDLRSNHKTDMYKDINVVTNNLDMHPHRIPEDVWKMLRSYKLCRTPQEELEDRFKNSEPVSLPDTPFAQNLHWMLRCCLVSRSDTEAMTIEYVRGQGLGIDAAVFGTQIKVSDRFLTYTDAHSMETCGDPEPNDTVPFSCDHLVLELWSNLLALLPSTTASLFDTKAEHRTKSLMAKRLSQMPRMITCAQTVRRGELRVTWESNESARNSDRPVVVVVHKVGYFGCHCPFQLSKIGSRTIVFKDLVVEEYYATVSCTIQNSFSIGVQLSSTPFRSGRSQEMFDSSSQASPTLSVTASSRPESYTIGTRVDHRELKWDSGFPGSHEFYYAQGRIDNVYIARPRDTGINENGKRPQQGLAEDTSAKKARHIFGKTGWSASLPGTAASGLLAGRERPGA</sequence>
<comment type="similarity">
    <text evidence="2">Belongs to the glycosyl hydrolase 3 family.</text>
</comment>
<feature type="domain" description="Fibronectin type III-like" evidence="11">
    <location>
        <begin position="680"/>
        <end position="749"/>
    </location>
</feature>
<dbReference type="Gene3D" id="3.40.50.1700">
    <property type="entry name" value="Glycoside hydrolase family 3 C-terminal domain"/>
    <property type="match status" value="1"/>
</dbReference>
<name>Q0TY71_PHANO</name>
<evidence type="ECO:0000256" key="5">
    <source>
        <dbReference type="ARBA" id="ARBA00023180"/>
    </source>
</evidence>
<evidence type="ECO:0000256" key="6">
    <source>
        <dbReference type="ARBA" id="ARBA00023277"/>
    </source>
</evidence>
<evidence type="ECO:0000256" key="7">
    <source>
        <dbReference type="ARBA" id="ARBA00023295"/>
    </source>
</evidence>
<dbReference type="RefSeq" id="XP_001805834.1">
    <property type="nucleotide sequence ID" value="XM_001805782.1"/>
</dbReference>
<dbReference type="STRING" id="321614.Q0TY71"/>
<feature type="region of interest" description="Disordered" evidence="9">
    <location>
        <begin position="1495"/>
        <end position="1517"/>
    </location>
</feature>
<keyword evidence="6" id="KW-0119">Carbohydrate metabolism</keyword>
<keyword evidence="5" id="KW-0325">Glycoprotein</keyword>
<dbReference type="VEuPathDB" id="FungiDB:JI435_156940"/>
<evidence type="ECO:0000313" key="13">
    <source>
        <dbReference type="Proteomes" id="UP000001055"/>
    </source>
</evidence>
<feature type="region of interest" description="Disordered" evidence="9">
    <location>
        <begin position="1562"/>
        <end position="1582"/>
    </location>
</feature>
<dbReference type="Pfam" id="PF00933">
    <property type="entry name" value="Glyco_hydro_3"/>
    <property type="match status" value="1"/>
</dbReference>
<dbReference type="InterPro" id="IPR036881">
    <property type="entry name" value="Glyco_hydro_3_C_sf"/>
</dbReference>